<evidence type="ECO:0000256" key="6">
    <source>
        <dbReference type="RuleBase" id="RU366026"/>
    </source>
</evidence>
<proteinExistence type="inferred from homology"/>
<feature type="domain" description="Cobalamin adenosyltransferase-like" evidence="7">
    <location>
        <begin position="37"/>
        <end position="200"/>
    </location>
</feature>
<name>F4C463_SPHS2</name>
<dbReference type="InterPro" id="IPR036451">
    <property type="entry name" value="CblAdoTrfase-like_sf"/>
</dbReference>
<comment type="pathway">
    <text evidence="6">Cofactor biosynthesis; adenosylcobalamin biosynthesis; adenosylcobalamin from cob(II)yrinate a,c-diamide: step 2/7.</text>
</comment>
<dbReference type="AlphaFoldDB" id="F4C463"/>
<comment type="catalytic activity">
    <reaction evidence="6">
        <text>2 cob(II)yrinate a,c diamide + reduced [electron-transfer flavoprotein] + 2 ATP = 2 adenosylcob(III)yrinate a,c-diamide + 2 triphosphate + oxidized [electron-transfer flavoprotein] + 3 H(+)</text>
        <dbReference type="Rhea" id="RHEA:11528"/>
        <dbReference type="Rhea" id="RHEA-COMP:10685"/>
        <dbReference type="Rhea" id="RHEA-COMP:10686"/>
        <dbReference type="ChEBI" id="CHEBI:15378"/>
        <dbReference type="ChEBI" id="CHEBI:18036"/>
        <dbReference type="ChEBI" id="CHEBI:30616"/>
        <dbReference type="ChEBI" id="CHEBI:57692"/>
        <dbReference type="ChEBI" id="CHEBI:58307"/>
        <dbReference type="ChEBI" id="CHEBI:58503"/>
        <dbReference type="ChEBI" id="CHEBI:58537"/>
        <dbReference type="EC" id="2.5.1.17"/>
    </reaction>
</comment>
<dbReference type="SUPFAM" id="SSF89028">
    <property type="entry name" value="Cobalamin adenosyltransferase-like"/>
    <property type="match status" value="1"/>
</dbReference>
<dbReference type="FunFam" id="1.20.1200.10:FF:000001">
    <property type="entry name" value="Cob(I)yrinic acid a,c-diamide adenosyltransferase"/>
    <property type="match status" value="1"/>
</dbReference>
<dbReference type="KEGG" id="shg:Sph21_3515"/>
<evidence type="ECO:0000256" key="3">
    <source>
        <dbReference type="ARBA" id="ARBA00022679"/>
    </source>
</evidence>
<reference evidence="8" key="1">
    <citation type="submission" date="2011-03" db="EMBL/GenBank/DDBJ databases">
        <title>Complete sequence of Sphingobacterium sp. 21.</title>
        <authorList>
            <consortium name="US DOE Joint Genome Institute"/>
            <person name="Lucas S."/>
            <person name="Copeland A."/>
            <person name="Lapidus A."/>
            <person name="Cheng J.-F."/>
            <person name="Goodwin L."/>
            <person name="Pitluck S."/>
            <person name="Davenport K."/>
            <person name="Detter J.C."/>
            <person name="Han C."/>
            <person name="Tapia R."/>
            <person name="Land M."/>
            <person name="Hauser L."/>
            <person name="Kyrpides N."/>
            <person name="Ivanova N."/>
            <person name="Ovchinnikova G."/>
            <person name="Pagani I."/>
            <person name="Siebers A.K."/>
            <person name="Allgaier M."/>
            <person name="Thelen M.P."/>
            <person name="Hugenholtz P."/>
            <person name="Woyke T."/>
        </authorList>
    </citation>
    <scope>NUCLEOTIDE SEQUENCE</scope>
    <source>
        <strain evidence="8">21</strain>
    </source>
</reference>
<keyword evidence="6" id="KW-0169">Cobalamin biosynthesis</keyword>
<sequence>MLILIRPSPLSKSTWSFQARATYDHQNNELNQRKVKIYTKTGDTGLTSLIGGTRVPKHHLRVECYGTIDELNAYIGLIRSYEISNDLKDELLEIQYLLFAIGALLAADPEKSKMKLYNIANDDVKFLERAIDRMDHELKPLKNFILPGGNTVVSHVHVARCICRRAERIVVHLAASSEVSGSIIIYLNRLSDYLFVLARKIAKDSNTQEVIWNPR</sequence>
<dbReference type="InterPro" id="IPR029499">
    <property type="entry name" value="PduO-typ"/>
</dbReference>
<dbReference type="EC" id="2.5.1.17" evidence="6"/>
<organism evidence="8">
    <name type="scientific">Sphingobacterium sp. (strain 21)</name>
    <dbReference type="NCBI Taxonomy" id="743722"/>
    <lineage>
        <taxon>Bacteria</taxon>
        <taxon>Pseudomonadati</taxon>
        <taxon>Bacteroidota</taxon>
        <taxon>Sphingobacteriia</taxon>
        <taxon>Sphingobacteriales</taxon>
        <taxon>Sphingobacteriaceae</taxon>
        <taxon>Sphingobacterium</taxon>
    </lineage>
</organism>
<dbReference type="NCBIfam" id="TIGR00636">
    <property type="entry name" value="PduO_Nterm"/>
    <property type="match status" value="1"/>
</dbReference>
<evidence type="ECO:0000256" key="5">
    <source>
        <dbReference type="ARBA" id="ARBA00022840"/>
    </source>
</evidence>
<evidence type="ECO:0000256" key="1">
    <source>
        <dbReference type="ARBA" id="ARBA00007487"/>
    </source>
</evidence>
<comment type="catalytic activity">
    <reaction evidence="6">
        <text>2 cob(II)alamin + reduced [electron-transfer flavoprotein] + 2 ATP = 2 adenosylcob(III)alamin + 2 triphosphate + oxidized [electron-transfer flavoprotein] + 3 H(+)</text>
        <dbReference type="Rhea" id="RHEA:28671"/>
        <dbReference type="Rhea" id="RHEA-COMP:10685"/>
        <dbReference type="Rhea" id="RHEA-COMP:10686"/>
        <dbReference type="ChEBI" id="CHEBI:15378"/>
        <dbReference type="ChEBI" id="CHEBI:16304"/>
        <dbReference type="ChEBI" id="CHEBI:18036"/>
        <dbReference type="ChEBI" id="CHEBI:18408"/>
        <dbReference type="ChEBI" id="CHEBI:30616"/>
        <dbReference type="ChEBI" id="CHEBI:57692"/>
        <dbReference type="ChEBI" id="CHEBI:58307"/>
        <dbReference type="EC" id="2.5.1.17"/>
    </reaction>
</comment>
<dbReference type="PANTHER" id="PTHR12213">
    <property type="entry name" value="CORRINOID ADENOSYLTRANSFERASE"/>
    <property type="match status" value="1"/>
</dbReference>
<dbReference type="GO" id="GO:0005524">
    <property type="term" value="F:ATP binding"/>
    <property type="evidence" value="ECO:0007669"/>
    <property type="project" value="UniProtKB-UniRule"/>
</dbReference>
<gene>
    <name evidence="8" type="ordered locus">Sph21_3515</name>
</gene>
<dbReference type="eggNOG" id="COG2096">
    <property type="taxonomic scope" value="Bacteria"/>
</dbReference>
<evidence type="ECO:0000313" key="8">
    <source>
        <dbReference type="EMBL" id="ADZ80053.1"/>
    </source>
</evidence>
<comment type="subunit">
    <text evidence="2">Homotrimer.</text>
</comment>
<protein>
    <recommendedName>
        <fullName evidence="6">Corrinoid adenosyltransferase</fullName>
        <ecNumber evidence="6">2.5.1.17</ecNumber>
    </recommendedName>
    <alternativeName>
        <fullName evidence="6">Cob(II)alamin adenosyltransferase</fullName>
    </alternativeName>
    <alternativeName>
        <fullName evidence="6">Cob(II)yrinic acid a,c-diamide adenosyltransferase</fullName>
    </alternativeName>
    <alternativeName>
        <fullName evidence="6">Cobinamide/cobalamin adenosyltransferase</fullName>
    </alternativeName>
</protein>
<dbReference type="InterPro" id="IPR016030">
    <property type="entry name" value="CblAdoTrfase-like"/>
</dbReference>
<evidence type="ECO:0000256" key="2">
    <source>
        <dbReference type="ARBA" id="ARBA00011233"/>
    </source>
</evidence>
<dbReference type="Pfam" id="PF01923">
    <property type="entry name" value="Cob_adeno_trans"/>
    <property type="match status" value="1"/>
</dbReference>
<dbReference type="GO" id="GO:0009236">
    <property type="term" value="P:cobalamin biosynthetic process"/>
    <property type="evidence" value="ECO:0007669"/>
    <property type="project" value="UniProtKB-UniRule"/>
</dbReference>
<dbReference type="UniPathway" id="UPA00148">
    <property type="reaction ID" value="UER00233"/>
</dbReference>
<keyword evidence="3 6" id="KW-0808">Transferase</keyword>
<evidence type="ECO:0000256" key="4">
    <source>
        <dbReference type="ARBA" id="ARBA00022741"/>
    </source>
</evidence>
<dbReference type="PANTHER" id="PTHR12213:SF0">
    <property type="entry name" value="CORRINOID ADENOSYLTRANSFERASE MMAB"/>
    <property type="match status" value="1"/>
</dbReference>
<keyword evidence="4 6" id="KW-0547">Nucleotide-binding</keyword>
<dbReference type="GO" id="GO:0008817">
    <property type="term" value="F:corrinoid adenosyltransferase activity"/>
    <property type="evidence" value="ECO:0007669"/>
    <property type="project" value="UniProtKB-UniRule"/>
</dbReference>
<evidence type="ECO:0000259" key="7">
    <source>
        <dbReference type="Pfam" id="PF01923"/>
    </source>
</evidence>
<dbReference type="Gene3D" id="1.20.1200.10">
    <property type="entry name" value="Cobalamin adenosyltransferase-like"/>
    <property type="match status" value="1"/>
</dbReference>
<keyword evidence="5 6" id="KW-0067">ATP-binding</keyword>
<accession>F4C463</accession>
<dbReference type="EMBL" id="CP002584">
    <property type="protein sequence ID" value="ADZ80053.1"/>
    <property type="molecule type" value="Genomic_DNA"/>
</dbReference>
<dbReference type="STRING" id="743722.Sph21_3515"/>
<dbReference type="PATRIC" id="fig|743722.3.peg.3753"/>
<dbReference type="HOGENOM" id="CLU_083486_0_2_10"/>
<comment type="similarity">
    <text evidence="1 6">Belongs to the Cob(I)alamin adenosyltransferase family.</text>
</comment>